<dbReference type="Proteomes" id="UP000009309">
    <property type="component" value="Unassembled WGS sequence"/>
</dbReference>
<evidence type="ECO:0000313" key="1">
    <source>
        <dbReference type="EMBL" id="CCH55341.1"/>
    </source>
</evidence>
<dbReference type="Pfam" id="PF02585">
    <property type="entry name" value="PIG-L"/>
    <property type="match status" value="1"/>
</dbReference>
<comment type="caution">
    <text evidence="1">The sequence shown here is derived from an EMBL/GenBank/DDBJ whole genome shotgun (WGS) entry which is preliminary data.</text>
</comment>
<dbReference type="STRING" id="1185876.BN8_04594"/>
<dbReference type="SUPFAM" id="SSF102588">
    <property type="entry name" value="LmbE-like"/>
    <property type="match status" value="1"/>
</dbReference>
<protein>
    <submittedName>
        <fullName evidence="1">LmbE family protein</fullName>
    </submittedName>
</protein>
<dbReference type="Gene3D" id="3.40.50.10320">
    <property type="entry name" value="LmbE-like"/>
    <property type="match status" value="1"/>
</dbReference>
<dbReference type="PANTHER" id="PTHR12993:SF29">
    <property type="entry name" value="BLR3841 PROTEIN"/>
    <property type="match status" value="1"/>
</dbReference>
<dbReference type="EMBL" id="CAIT01000009">
    <property type="protein sequence ID" value="CCH55341.1"/>
    <property type="molecule type" value="Genomic_DNA"/>
</dbReference>
<gene>
    <name evidence="1" type="ORF">BN8_04594</name>
</gene>
<organism evidence="1 2">
    <name type="scientific">Fibrisoma limi BUZ 3</name>
    <dbReference type="NCBI Taxonomy" id="1185876"/>
    <lineage>
        <taxon>Bacteria</taxon>
        <taxon>Pseudomonadati</taxon>
        <taxon>Bacteroidota</taxon>
        <taxon>Cytophagia</taxon>
        <taxon>Cytophagales</taxon>
        <taxon>Spirosomataceae</taxon>
        <taxon>Fibrisoma</taxon>
    </lineage>
</organism>
<name>I2GN63_9BACT</name>
<dbReference type="InterPro" id="IPR003737">
    <property type="entry name" value="GlcNAc_PI_deacetylase-related"/>
</dbReference>
<sequence length="258" mass="28978">MYCKTFPGFMISGIDQTQFIDKYVEPAGDRLLHQFGATVVIAPHPDDESLGCGGTIARLRQAGYPVHVIFVSDGSMSHPQSKQYPADRLRQLRETEALEALRILGVEAEAVQFMRLKDTQVPTPDSPTFTTASRDVADRLENIAPETVLVPWRRDPHPDHRASWHLTQAAVAQLTDPPTVVEYPIWLWELGTNEDRPHLGEVRMQSVAIDSVMALKQQAIAAHCSQVTRLIDDDPTGFYLSPDLLRFFQIPTEVFFQS</sequence>
<dbReference type="GO" id="GO:0016811">
    <property type="term" value="F:hydrolase activity, acting on carbon-nitrogen (but not peptide) bonds, in linear amides"/>
    <property type="evidence" value="ECO:0007669"/>
    <property type="project" value="TreeGrafter"/>
</dbReference>
<reference evidence="1 2" key="1">
    <citation type="journal article" date="2012" name="J. Bacteriol.">
        <title>Genome Sequence of the Filamentous Bacterium Fibrisoma limi BUZ 3T.</title>
        <authorList>
            <person name="Filippini M."/>
            <person name="Qi W."/>
            <person name="Jaenicke S."/>
            <person name="Goesmann A."/>
            <person name="Smits T.H."/>
            <person name="Bagheri H.C."/>
        </authorList>
    </citation>
    <scope>NUCLEOTIDE SEQUENCE [LARGE SCALE GENOMIC DNA]</scope>
    <source>
        <strain evidence="2">BUZ 3T</strain>
    </source>
</reference>
<accession>I2GN63</accession>
<dbReference type="AlphaFoldDB" id="I2GN63"/>
<dbReference type="eggNOG" id="COG2120">
    <property type="taxonomic scope" value="Bacteria"/>
</dbReference>
<keyword evidence="2" id="KW-1185">Reference proteome</keyword>
<dbReference type="InterPro" id="IPR024078">
    <property type="entry name" value="LmbE-like_dom_sf"/>
</dbReference>
<evidence type="ECO:0000313" key="2">
    <source>
        <dbReference type="Proteomes" id="UP000009309"/>
    </source>
</evidence>
<dbReference type="PANTHER" id="PTHR12993">
    <property type="entry name" value="N-ACETYLGLUCOSAMINYL-PHOSPHATIDYLINOSITOL DE-N-ACETYLASE-RELATED"/>
    <property type="match status" value="1"/>
</dbReference>
<proteinExistence type="predicted"/>